<accession>A0A427AQT1</accession>
<organism evidence="2 3">
    <name type="scientific">Ensete ventricosum</name>
    <name type="common">Abyssinian banana</name>
    <name type="synonym">Musa ensete</name>
    <dbReference type="NCBI Taxonomy" id="4639"/>
    <lineage>
        <taxon>Eukaryota</taxon>
        <taxon>Viridiplantae</taxon>
        <taxon>Streptophyta</taxon>
        <taxon>Embryophyta</taxon>
        <taxon>Tracheophyta</taxon>
        <taxon>Spermatophyta</taxon>
        <taxon>Magnoliopsida</taxon>
        <taxon>Liliopsida</taxon>
        <taxon>Zingiberales</taxon>
        <taxon>Musaceae</taxon>
        <taxon>Ensete</taxon>
    </lineage>
</organism>
<name>A0A427AQT1_ENSVE</name>
<sequence>VTKAVFSVSTRRHSKLAPHSCLYGKKHEEEAESEKKYLPEKQTDSVGFDLWAAEDDPQMLLRPQAAELRGPQQQVRERTREEARNLRRPDYGRCPVEEHDGNKAVDDSKSRAFIGASVVAKSKASRPV</sequence>
<evidence type="ECO:0000256" key="1">
    <source>
        <dbReference type="SAM" id="MobiDB-lite"/>
    </source>
</evidence>
<dbReference type="Proteomes" id="UP000287651">
    <property type="component" value="Unassembled WGS sequence"/>
</dbReference>
<feature type="region of interest" description="Disordered" evidence="1">
    <location>
        <begin position="65"/>
        <end position="108"/>
    </location>
</feature>
<feature type="compositionally biased region" description="Basic and acidic residues" evidence="1">
    <location>
        <begin position="75"/>
        <end position="108"/>
    </location>
</feature>
<dbReference type="AlphaFoldDB" id="A0A427AQT1"/>
<protein>
    <submittedName>
        <fullName evidence="2">Uncharacterized protein</fullName>
    </submittedName>
</protein>
<comment type="caution">
    <text evidence="2">The sequence shown here is derived from an EMBL/GenBank/DDBJ whole genome shotgun (WGS) entry which is preliminary data.</text>
</comment>
<reference evidence="2 3" key="1">
    <citation type="journal article" date="2014" name="Agronomy (Basel)">
        <title>A Draft Genome Sequence for Ensete ventricosum, the Drought-Tolerant Tree Against Hunger.</title>
        <authorList>
            <person name="Harrison J."/>
            <person name="Moore K.A."/>
            <person name="Paszkiewicz K."/>
            <person name="Jones T."/>
            <person name="Grant M."/>
            <person name="Ambacheew D."/>
            <person name="Muzemil S."/>
            <person name="Studholme D.J."/>
        </authorList>
    </citation>
    <scope>NUCLEOTIDE SEQUENCE [LARGE SCALE GENOMIC DNA]</scope>
</reference>
<dbReference type="EMBL" id="AMZH03001635">
    <property type="protein sequence ID" value="RRT78591.1"/>
    <property type="molecule type" value="Genomic_DNA"/>
</dbReference>
<proteinExistence type="predicted"/>
<feature type="non-terminal residue" evidence="2">
    <location>
        <position position="1"/>
    </location>
</feature>
<gene>
    <name evidence="2" type="ORF">B296_00024056</name>
</gene>
<evidence type="ECO:0000313" key="3">
    <source>
        <dbReference type="Proteomes" id="UP000287651"/>
    </source>
</evidence>
<evidence type="ECO:0000313" key="2">
    <source>
        <dbReference type="EMBL" id="RRT78591.1"/>
    </source>
</evidence>